<dbReference type="InterPro" id="IPR058548">
    <property type="entry name" value="MlaB-like_STAS"/>
</dbReference>
<dbReference type="EMBL" id="CP080034">
    <property type="protein sequence ID" value="QYC09350.1"/>
    <property type="molecule type" value="Genomic_DNA"/>
</dbReference>
<organism evidence="2 3">
    <name type="scientific">Brevundimonas nasdae</name>
    <dbReference type="NCBI Taxonomy" id="172043"/>
    <lineage>
        <taxon>Bacteria</taxon>
        <taxon>Pseudomonadati</taxon>
        <taxon>Pseudomonadota</taxon>
        <taxon>Alphaproteobacteria</taxon>
        <taxon>Caulobacterales</taxon>
        <taxon>Caulobacteraceae</taxon>
        <taxon>Brevundimonas</taxon>
    </lineage>
</organism>
<dbReference type="GeneID" id="94376022"/>
<proteinExistence type="predicted"/>
<evidence type="ECO:0000259" key="1">
    <source>
        <dbReference type="Pfam" id="PF13466"/>
    </source>
</evidence>
<feature type="domain" description="MlaB-like STAS" evidence="1">
    <location>
        <begin position="9"/>
        <end position="84"/>
    </location>
</feature>
<protein>
    <submittedName>
        <fullName evidence="2">STAS domain-containing protein</fullName>
    </submittedName>
</protein>
<dbReference type="Pfam" id="PF13466">
    <property type="entry name" value="STAS_2"/>
    <property type="match status" value="1"/>
</dbReference>
<accession>A0ABX8TDU9</accession>
<gene>
    <name evidence="2" type="ORF">KWG56_12130</name>
</gene>
<sequence>MSDAAPVVLTLSPVLDLKAAEPLKAELLAHRGRVLVVDASGVERLGGLCLQVLLSALSLWRQDEINLRLAYPSDSFSEQWAAFGAPAFDSEGALA</sequence>
<reference evidence="2 3" key="1">
    <citation type="submission" date="2021-07" db="EMBL/GenBank/DDBJ databases">
        <title>Isolation and characterization of bacteria from a gold mining with a capacity of golden bioaccumulation.</title>
        <authorList>
            <person name="Yang X.J."/>
        </authorList>
    </citation>
    <scope>NUCLEOTIDE SEQUENCE [LARGE SCALE GENOMIC DNA]</scope>
    <source>
        <strain evidence="2 3">Au29</strain>
    </source>
</reference>
<dbReference type="RefSeq" id="WP_219354956.1">
    <property type="nucleotide sequence ID" value="NZ_CBFGPT010000005.1"/>
</dbReference>
<keyword evidence="3" id="KW-1185">Reference proteome</keyword>
<dbReference type="Proteomes" id="UP000824334">
    <property type="component" value="Chromosome"/>
</dbReference>
<name>A0ABX8TDU9_9CAUL</name>
<evidence type="ECO:0000313" key="2">
    <source>
        <dbReference type="EMBL" id="QYC09350.1"/>
    </source>
</evidence>
<evidence type="ECO:0000313" key="3">
    <source>
        <dbReference type="Proteomes" id="UP000824334"/>
    </source>
</evidence>